<evidence type="ECO:0000313" key="1">
    <source>
        <dbReference type="EMBL" id="CAD7431633.1"/>
    </source>
</evidence>
<dbReference type="AlphaFoldDB" id="A0A7R9HQW3"/>
<reference evidence="1" key="1">
    <citation type="submission" date="2020-11" db="EMBL/GenBank/DDBJ databases">
        <authorList>
            <person name="Tran Van P."/>
        </authorList>
    </citation>
    <scope>NUCLEOTIDE SEQUENCE</scope>
</reference>
<proteinExistence type="predicted"/>
<protein>
    <recommendedName>
        <fullName evidence="2">MADF domain-containing protein</fullName>
    </recommendedName>
</protein>
<accession>A0A7R9HQW3</accession>
<name>A0A7R9HQW3_9NEOP</name>
<gene>
    <name evidence="1" type="ORF">TMSB3V08_LOCUS8359</name>
</gene>
<evidence type="ECO:0008006" key="2">
    <source>
        <dbReference type="Google" id="ProtNLM"/>
    </source>
</evidence>
<sequence>MNSGILGSNGSLPIRVLTILRPNPRSPKNGQTRLDEDYSSLLSPCTGATHVRLPRPVDRLLVVQQHLHSLHELLRDGVKESVLGLHLVLDQELHHLQVLVVDGHEESRPPQRIHAVDVDVLRLLGPLEHPAAHATNTDGRVTEWLRVTHTPSPLHPTAANVSPVDIYLSASVAWLANVLVVLNSTAEDGEIEIRISVGGSEPAFAWRESGKPFRKIHPQFTRPRFEPRSPRQSAVELNTTSTLANYATEAVHPTEIRTSISPSSAVELNTTSALANYATEAGKELVLLTCDEFVNIKKNADNSQQLRPVVLSNWAYLQYKDGFTLRGLCADCAPSVACCRKPRTEYDNNLSKDNIWKEIAEKLNVKSNYEDQNSHDIDGAQSCDGEW</sequence>
<dbReference type="EMBL" id="OB795072">
    <property type="protein sequence ID" value="CAD7431633.1"/>
    <property type="molecule type" value="Genomic_DNA"/>
</dbReference>
<organism evidence="1">
    <name type="scientific">Timema monikensis</name>
    <dbReference type="NCBI Taxonomy" id="170555"/>
    <lineage>
        <taxon>Eukaryota</taxon>
        <taxon>Metazoa</taxon>
        <taxon>Ecdysozoa</taxon>
        <taxon>Arthropoda</taxon>
        <taxon>Hexapoda</taxon>
        <taxon>Insecta</taxon>
        <taxon>Pterygota</taxon>
        <taxon>Neoptera</taxon>
        <taxon>Polyneoptera</taxon>
        <taxon>Phasmatodea</taxon>
        <taxon>Timematodea</taxon>
        <taxon>Timematoidea</taxon>
        <taxon>Timematidae</taxon>
        <taxon>Timema</taxon>
    </lineage>
</organism>